<dbReference type="Pfam" id="PF00501">
    <property type="entry name" value="AMP-binding"/>
    <property type="match status" value="1"/>
</dbReference>
<dbReference type="PROSITE" id="PS00455">
    <property type="entry name" value="AMP_BINDING"/>
    <property type="match status" value="1"/>
</dbReference>
<proteinExistence type="predicted"/>
<gene>
    <name evidence="3" type="ORF">E8M01_09115</name>
</gene>
<dbReference type="Gene3D" id="3.40.50.12780">
    <property type="entry name" value="N-terminal domain of ligase-like"/>
    <property type="match status" value="1"/>
</dbReference>
<dbReference type="PRINTS" id="PR00154">
    <property type="entry name" value="AMPBINDING"/>
</dbReference>
<reference evidence="3 4" key="1">
    <citation type="submission" date="2019-04" db="EMBL/GenBank/DDBJ databases">
        <title>Phreatobacter aquaticus sp. nov.</title>
        <authorList>
            <person name="Choi A."/>
        </authorList>
    </citation>
    <scope>NUCLEOTIDE SEQUENCE [LARGE SCALE GENOMIC DNA]</scope>
    <source>
        <strain evidence="3 4">KCTC 52518</strain>
    </source>
</reference>
<organism evidence="3 4">
    <name type="scientific">Phreatobacter stygius</name>
    <dbReference type="NCBI Taxonomy" id="1940610"/>
    <lineage>
        <taxon>Bacteria</taxon>
        <taxon>Pseudomonadati</taxon>
        <taxon>Pseudomonadota</taxon>
        <taxon>Alphaproteobacteria</taxon>
        <taxon>Hyphomicrobiales</taxon>
        <taxon>Phreatobacteraceae</taxon>
        <taxon>Phreatobacter</taxon>
    </lineage>
</organism>
<dbReference type="InterPro" id="IPR020459">
    <property type="entry name" value="AMP-binding"/>
</dbReference>
<evidence type="ECO:0000259" key="2">
    <source>
        <dbReference type="Pfam" id="PF13193"/>
    </source>
</evidence>
<feature type="domain" description="AMP-dependent synthetase/ligase" evidence="1">
    <location>
        <begin position="18"/>
        <end position="370"/>
    </location>
</feature>
<dbReference type="InterPro" id="IPR020845">
    <property type="entry name" value="AMP-binding_CS"/>
</dbReference>
<evidence type="ECO:0000259" key="1">
    <source>
        <dbReference type="Pfam" id="PF00501"/>
    </source>
</evidence>
<dbReference type="RefSeq" id="WP_136959829.1">
    <property type="nucleotide sequence ID" value="NZ_CP039690.1"/>
</dbReference>
<dbReference type="OrthoDB" id="9803968at2"/>
<dbReference type="SUPFAM" id="SSF56801">
    <property type="entry name" value="Acetyl-CoA synthetase-like"/>
    <property type="match status" value="1"/>
</dbReference>
<dbReference type="Proteomes" id="UP000298781">
    <property type="component" value="Chromosome"/>
</dbReference>
<dbReference type="PANTHER" id="PTHR43767:SF10">
    <property type="entry name" value="SURFACTIN SYNTHASE SUBUNIT 1"/>
    <property type="match status" value="1"/>
</dbReference>
<protein>
    <submittedName>
        <fullName evidence="3">AMP-dependent synthetase</fullName>
    </submittedName>
</protein>
<dbReference type="AlphaFoldDB" id="A0A4D7AY60"/>
<dbReference type="InterPro" id="IPR025110">
    <property type="entry name" value="AMP-bd_C"/>
</dbReference>
<dbReference type="InterPro" id="IPR000873">
    <property type="entry name" value="AMP-dep_synth/lig_dom"/>
</dbReference>
<evidence type="ECO:0000313" key="4">
    <source>
        <dbReference type="Proteomes" id="UP000298781"/>
    </source>
</evidence>
<feature type="domain" description="AMP-binding enzyme C-terminal" evidence="2">
    <location>
        <begin position="431"/>
        <end position="505"/>
    </location>
</feature>
<sequence>MSPPFLVHHLIGAGPAGAADRVALIDGIRSMSYGALRAQVEHGAGVLRQLGLGRGDRVAIVLPKSIEECWAIFATSRAGGVFVPVNSLLQAAQIQHIVADCGARIVLTNQALAPRLREALADLDGPSLYLVDAPLWTPKPDQAAAAGMVPPPPRDQAIGEDLAAILYTSGSTGRPKGVMLSHRNLIAGTRIVRTYLKLTADDRILSILPFSFDYGLNQLLTAVEQGAVLILLTFRFGDEIVATIRDQAVTGLAGVPTIWAILTRASPSLARTALPSLRYITNSGGAVPSETVKRLRTRLPETRIYLMYGLTEAFRSTYLPPDEIDRRPTSIGRAIPETEIFAVTAEGRRTKPGEPGILVHRGPTVSLGYWNRPDDTAEVLKPHPFVAAEQGGETVCYSGDLVFEDDEGFFHFVGRRDAMIKSAGYRISPTEVEEVLMATGAFVQVAVVGLPDPFAGQKVHAVGVAKAAEADAEDILRTAALHLPPYMVPRAIDWVDALPVTPNGKVDYRGLVAERSRGAQ</sequence>
<dbReference type="GO" id="GO:0016877">
    <property type="term" value="F:ligase activity, forming carbon-sulfur bonds"/>
    <property type="evidence" value="ECO:0007669"/>
    <property type="project" value="UniProtKB-ARBA"/>
</dbReference>
<dbReference type="Pfam" id="PF13193">
    <property type="entry name" value="AMP-binding_C"/>
    <property type="match status" value="1"/>
</dbReference>
<keyword evidence="4" id="KW-1185">Reference proteome</keyword>
<dbReference type="EMBL" id="CP039690">
    <property type="protein sequence ID" value="QCI64375.1"/>
    <property type="molecule type" value="Genomic_DNA"/>
</dbReference>
<dbReference type="InterPro" id="IPR042099">
    <property type="entry name" value="ANL_N_sf"/>
</dbReference>
<evidence type="ECO:0000313" key="3">
    <source>
        <dbReference type="EMBL" id="QCI64375.1"/>
    </source>
</evidence>
<accession>A0A4D7AY60</accession>
<dbReference type="PANTHER" id="PTHR43767">
    <property type="entry name" value="LONG-CHAIN-FATTY-ACID--COA LIGASE"/>
    <property type="match status" value="1"/>
</dbReference>
<dbReference type="KEGG" id="pstg:E8M01_09115"/>
<dbReference type="Gene3D" id="3.30.300.30">
    <property type="match status" value="1"/>
</dbReference>
<name>A0A4D7AY60_9HYPH</name>
<dbReference type="InterPro" id="IPR050237">
    <property type="entry name" value="ATP-dep_AMP-bd_enzyme"/>
</dbReference>
<dbReference type="InterPro" id="IPR045851">
    <property type="entry name" value="AMP-bd_C_sf"/>
</dbReference>